<keyword evidence="2" id="KW-0812">Transmembrane</keyword>
<evidence type="ECO:0000256" key="2">
    <source>
        <dbReference type="SAM" id="Phobius"/>
    </source>
</evidence>
<gene>
    <name evidence="4" type="ORF">D7044_14435</name>
</gene>
<dbReference type="PANTHER" id="PTHR43833">
    <property type="entry name" value="POTASSIUM CHANNEL PROTEIN 2-RELATED-RELATED"/>
    <property type="match status" value="1"/>
</dbReference>
<evidence type="ECO:0000313" key="4">
    <source>
        <dbReference type="EMBL" id="RKN32430.1"/>
    </source>
</evidence>
<feature type="transmembrane region" description="Helical" evidence="2">
    <location>
        <begin position="182"/>
        <end position="203"/>
    </location>
</feature>
<keyword evidence="2" id="KW-0472">Membrane</keyword>
<dbReference type="EMBL" id="RAZT01000006">
    <property type="protein sequence ID" value="RKN32430.1"/>
    <property type="molecule type" value="Genomic_DNA"/>
</dbReference>
<dbReference type="InterPro" id="IPR036291">
    <property type="entry name" value="NAD(P)-bd_dom_sf"/>
</dbReference>
<dbReference type="InterPro" id="IPR050721">
    <property type="entry name" value="Trk_Ktr_HKT_K-transport"/>
</dbReference>
<sequence>MFWICSDLSRDLNVMCMVDQRRSLRYVVCGDDRLAVELVRNLARRPDAVVAVVLPPDVAARFKVGDIPNVHLVTAEPLDRETLHLAKVAEAETVALLSSTSALRQALLVRELNPAARLVVRSEVGEAGDYPMLPGCTFVSSSSAAAVAHVAALADAAPTVKARVRRLRTQRRLLRQVLQVRVARIAATSLVVTALGTGFLMLVNQVGVFDALYSFLMNGQGGPDPLSTRDAQVFDVVYTLLTVTGGVVTGIYLGDAVQHARALAAAGVLPKGSSGHIVVVGLGGLGSQVVGALRRAGAEIVAVDVSEAARGVHVARDLAIPFIVDDASRSETLSRAAVERCRALLLLTPDDDASLATALAARAIRPDLPIIWRPRNDETAALVAEQLGVIVPRASEDDFARQLAELVTVKNSDATHPRTTDMQAARRSRLPGSQGGHVSLPRIAALVSRLRQAVGSASLPGNAQQGRAEPSMTHEK</sequence>
<protein>
    <recommendedName>
        <fullName evidence="3">RCK N-terminal domain-containing protein</fullName>
    </recommendedName>
</protein>
<proteinExistence type="predicted"/>
<feature type="region of interest" description="Disordered" evidence="1">
    <location>
        <begin position="414"/>
        <end position="437"/>
    </location>
</feature>
<dbReference type="PROSITE" id="PS51201">
    <property type="entry name" value="RCK_N"/>
    <property type="match status" value="1"/>
</dbReference>
<dbReference type="Proteomes" id="UP000275865">
    <property type="component" value="Unassembled WGS sequence"/>
</dbReference>
<dbReference type="InterPro" id="IPR003148">
    <property type="entry name" value="RCK_N"/>
</dbReference>
<feature type="domain" description="RCK N-terminal" evidence="3">
    <location>
        <begin position="274"/>
        <end position="391"/>
    </location>
</feature>
<evidence type="ECO:0000313" key="5">
    <source>
        <dbReference type="Proteomes" id="UP000275865"/>
    </source>
</evidence>
<keyword evidence="2" id="KW-1133">Transmembrane helix</keyword>
<dbReference type="SUPFAM" id="SSF51735">
    <property type="entry name" value="NAD(P)-binding Rossmann-fold domains"/>
    <property type="match status" value="2"/>
</dbReference>
<dbReference type="GO" id="GO:0006813">
    <property type="term" value="P:potassium ion transport"/>
    <property type="evidence" value="ECO:0007669"/>
    <property type="project" value="InterPro"/>
</dbReference>
<comment type="caution">
    <text evidence="4">The sequence shown here is derived from an EMBL/GenBank/DDBJ whole genome shotgun (WGS) entry which is preliminary data.</text>
</comment>
<organism evidence="4 5">
    <name type="scientific">Micromonospora musae</name>
    <dbReference type="NCBI Taxonomy" id="1894970"/>
    <lineage>
        <taxon>Bacteria</taxon>
        <taxon>Bacillati</taxon>
        <taxon>Actinomycetota</taxon>
        <taxon>Actinomycetes</taxon>
        <taxon>Micromonosporales</taxon>
        <taxon>Micromonosporaceae</taxon>
        <taxon>Micromonospora</taxon>
    </lineage>
</organism>
<name>A0A3A9Y3T2_9ACTN</name>
<evidence type="ECO:0000259" key="3">
    <source>
        <dbReference type="PROSITE" id="PS51201"/>
    </source>
</evidence>
<feature type="transmembrane region" description="Helical" evidence="2">
    <location>
        <begin position="236"/>
        <end position="254"/>
    </location>
</feature>
<feature type="region of interest" description="Disordered" evidence="1">
    <location>
        <begin position="456"/>
        <end position="476"/>
    </location>
</feature>
<evidence type="ECO:0000256" key="1">
    <source>
        <dbReference type="SAM" id="MobiDB-lite"/>
    </source>
</evidence>
<dbReference type="PANTHER" id="PTHR43833:SF11">
    <property type="entry name" value="VOLTAGE-GATED POTASSIUM CHANNEL KCH"/>
    <property type="match status" value="1"/>
</dbReference>
<reference evidence="4 5" key="1">
    <citation type="submission" date="2018-09" db="EMBL/GenBank/DDBJ databases">
        <title>Micromonospora sp. nov. MS1-9, isolated from a root of Musa sp.</title>
        <authorList>
            <person name="Kuncharoen N."/>
            <person name="Kudo T."/>
            <person name="Ohkuma M."/>
            <person name="Yuki M."/>
            <person name="Tanasupawat S."/>
        </authorList>
    </citation>
    <scope>NUCLEOTIDE SEQUENCE [LARGE SCALE GENOMIC DNA]</scope>
    <source>
        <strain evidence="4 5">MS1-9</strain>
    </source>
</reference>
<dbReference type="AlphaFoldDB" id="A0A3A9Y3T2"/>
<dbReference type="Gene3D" id="3.40.50.720">
    <property type="entry name" value="NAD(P)-binding Rossmann-like Domain"/>
    <property type="match status" value="2"/>
</dbReference>
<accession>A0A3A9Y3T2</accession>
<dbReference type="Pfam" id="PF02254">
    <property type="entry name" value="TrkA_N"/>
    <property type="match status" value="2"/>
</dbReference>